<name>A0A3P6RWU2_CYLGO</name>
<evidence type="ECO:0000256" key="1">
    <source>
        <dbReference type="SAM" id="MobiDB-lite"/>
    </source>
</evidence>
<dbReference type="OrthoDB" id="10251154at2759"/>
<dbReference type="AlphaFoldDB" id="A0A3P6RWU2"/>
<dbReference type="Proteomes" id="UP000271889">
    <property type="component" value="Unassembled WGS sequence"/>
</dbReference>
<organism evidence="2 3">
    <name type="scientific">Cylicostephanus goldi</name>
    <name type="common">Nematode worm</name>
    <dbReference type="NCBI Taxonomy" id="71465"/>
    <lineage>
        <taxon>Eukaryota</taxon>
        <taxon>Metazoa</taxon>
        <taxon>Ecdysozoa</taxon>
        <taxon>Nematoda</taxon>
        <taxon>Chromadorea</taxon>
        <taxon>Rhabditida</taxon>
        <taxon>Rhabditina</taxon>
        <taxon>Rhabditomorpha</taxon>
        <taxon>Strongyloidea</taxon>
        <taxon>Strongylidae</taxon>
        <taxon>Cylicostephanus</taxon>
    </lineage>
</organism>
<reference evidence="2 3" key="1">
    <citation type="submission" date="2018-11" db="EMBL/GenBank/DDBJ databases">
        <authorList>
            <consortium name="Pathogen Informatics"/>
        </authorList>
    </citation>
    <scope>NUCLEOTIDE SEQUENCE [LARGE SCALE GENOMIC DNA]</scope>
</reference>
<dbReference type="EMBL" id="UYRV01015116">
    <property type="protein sequence ID" value="VDK60763.1"/>
    <property type="molecule type" value="Genomic_DNA"/>
</dbReference>
<protein>
    <submittedName>
        <fullName evidence="2">Uncharacterized protein</fullName>
    </submittedName>
</protein>
<accession>A0A3P6RWU2</accession>
<evidence type="ECO:0000313" key="2">
    <source>
        <dbReference type="EMBL" id="VDK60763.1"/>
    </source>
</evidence>
<sequence length="78" mass="9452">MEERKKILYVRPVHIEYTPKHKMRGRGTGSHKELRKSMVVDDIRKERINEKREVEKEVFGTEKTESSKPKQLLDRFRK</sequence>
<proteinExistence type="predicted"/>
<keyword evidence="3" id="KW-1185">Reference proteome</keyword>
<gene>
    <name evidence="2" type="ORF">CGOC_LOCUS5112</name>
</gene>
<evidence type="ECO:0000313" key="3">
    <source>
        <dbReference type="Proteomes" id="UP000271889"/>
    </source>
</evidence>
<feature type="region of interest" description="Disordered" evidence="1">
    <location>
        <begin position="55"/>
        <end position="78"/>
    </location>
</feature>